<dbReference type="InterPro" id="IPR036412">
    <property type="entry name" value="HAD-like_sf"/>
</dbReference>
<dbReference type="PANTHER" id="PTHR42896">
    <property type="entry name" value="XYLULOSE-1,5-BISPHOSPHATE (XUBP) PHOSPHATASE"/>
    <property type="match status" value="1"/>
</dbReference>
<dbReference type="InterPro" id="IPR044999">
    <property type="entry name" value="CbbY-like"/>
</dbReference>
<accession>A0A7S4FAW9</accession>
<protein>
    <submittedName>
        <fullName evidence="1">Uncharacterized protein</fullName>
    </submittedName>
</protein>
<name>A0A7S4FAW9_CHRCT</name>
<dbReference type="InterPro" id="IPR023198">
    <property type="entry name" value="PGP-like_dom2"/>
</dbReference>
<dbReference type="InterPro" id="IPR006439">
    <property type="entry name" value="HAD-SF_hydro_IA"/>
</dbReference>
<dbReference type="AlphaFoldDB" id="A0A7S4FAW9"/>
<dbReference type="PANTHER" id="PTHR42896:SF4">
    <property type="entry name" value="OS08G0485900 PROTEIN"/>
    <property type="match status" value="1"/>
</dbReference>
<dbReference type="Pfam" id="PF00702">
    <property type="entry name" value="Hydrolase"/>
    <property type="match status" value="1"/>
</dbReference>
<dbReference type="NCBIfam" id="TIGR01549">
    <property type="entry name" value="HAD-SF-IA-v1"/>
    <property type="match status" value="1"/>
</dbReference>
<proteinExistence type="predicted"/>
<gene>
    <name evidence="1" type="ORF">PCAR00345_LOCUS36554</name>
</gene>
<dbReference type="GO" id="GO:0016787">
    <property type="term" value="F:hydrolase activity"/>
    <property type="evidence" value="ECO:0007669"/>
    <property type="project" value="InterPro"/>
</dbReference>
<dbReference type="NCBIfam" id="TIGR01509">
    <property type="entry name" value="HAD-SF-IA-v3"/>
    <property type="match status" value="1"/>
</dbReference>
<organism evidence="1">
    <name type="scientific">Chrysotila carterae</name>
    <name type="common">Marine alga</name>
    <name type="synonym">Syracosphaera carterae</name>
    <dbReference type="NCBI Taxonomy" id="13221"/>
    <lineage>
        <taxon>Eukaryota</taxon>
        <taxon>Haptista</taxon>
        <taxon>Haptophyta</taxon>
        <taxon>Prymnesiophyceae</taxon>
        <taxon>Isochrysidales</taxon>
        <taxon>Isochrysidaceae</taxon>
        <taxon>Chrysotila</taxon>
    </lineage>
</organism>
<dbReference type="InterPro" id="IPR023214">
    <property type="entry name" value="HAD_sf"/>
</dbReference>
<reference evidence="1" key="1">
    <citation type="submission" date="2021-01" db="EMBL/GenBank/DDBJ databases">
        <authorList>
            <person name="Corre E."/>
            <person name="Pelletier E."/>
            <person name="Niang G."/>
            <person name="Scheremetjew M."/>
            <person name="Finn R."/>
            <person name="Kale V."/>
            <person name="Holt S."/>
            <person name="Cochrane G."/>
            <person name="Meng A."/>
            <person name="Brown T."/>
            <person name="Cohen L."/>
        </authorList>
    </citation>
    <scope>NUCLEOTIDE SEQUENCE</scope>
    <source>
        <strain evidence="1">CCMP645</strain>
    </source>
</reference>
<dbReference type="SFLD" id="SFLDS00003">
    <property type="entry name" value="Haloacid_Dehalogenase"/>
    <property type="match status" value="1"/>
</dbReference>
<dbReference type="SUPFAM" id="SSF56784">
    <property type="entry name" value="HAD-like"/>
    <property type="match status" value="1"/>
</dbReference>
<sequence length="299" mass="32005">MAARGSLPTSASGLIGKRPSRSLSQPCCCAPVSFKGALLFDCDGVLVETEELHRTAYNKAFEEFGLTINGEPVVWSVSYYDKLQNTVGGGKPKMFYHFTQTADAWPEVAGRGGRAVATNDDEGMALIDELQECKTEFYKELVTQASPRPGVLALMDEAIGTPGLAVGICSASTRGGFEKVVDAVVGKERLDKLDVIIAGDDVTAKKPDPMIYNLAAERLKLENTQCIVVEDSLVGLRAAKSAGMRCVITYTSSTEAEDFYGEGADAKLLDMSSGITVSQLFDSENAPLAEILEGVRDPK</sequence>
<dbReference type="SFLD" id="SFLDG01129">
    <property type="entry name" value="C1.5:_HAD__Beta-PGM__Phosphata"/>
    <property type="match status" value="1"/>
</dbReference>
<dbReference type="Gene3D" id="3.40.50.1000">
    <property type="entry name" value="HAD superfamily/HAD-like"/>
    <property type="match status" value="1"/>
</dbReference>
<dbReference type="Gene3D" id="1.10.150.240">
    <property type="entry name" value="Putative phosphatase, domain 2"/>
    <property type="match status" value="1"/>
</dbReference>
<dbReference type="EMBL" id="HBIZ01058089">
    <property type="protein sequence ID" value="CAE0783850.1"/>
    <property type="molecule type" value="Transcribed_RNA"/>
</dbReference>
<evidence type="ECO:0000313" key="1">
    <source>
        <dbReference type="EMBL" id="CAE0783850.1"/>
    </source>
</evidence>